<dbReference type="Pfam" id="PF00293">
    <property type="entry name" value="NUDIX"/>
    <property type="match status" value="1"/>
</dbReference>
<dbReference type="InterPro" id="IPR000086">
    <property type="entry name" value="NUDIX_hydrolase_dom"/>
</dbReference>
<protein>
    <submittedName>
        <fullName evidence="5">NUDIX domain-containing protein</fullName>
    </submittedName>
</protein>
<feature type="domain" description="Nudix hydrolase" evidence="4">
    <location>
        <begin position="15"/>
        <end position="148"/>
    </location>
</feature>
<evidence type="ECO:0000313" key="6">
    <source>
        <dbReference type="Proteomes" id="UP000296706"/>
    </source>
</evidence>
<evidence type="ECO:0000256" key="2">
    <source>
        <dbReference type="ARBA" id="ARBA00022801"/>
    </source>
</evidence>
<dbReference type="InterPro" id="IPR015797">
    <property type="entry name" value="NUDIX_hydrolase-like_dom_sf"/>
</dbReference>
<dbReference type="AlphaFoldDB" id="A0A4D6HEI9"/>
<dbReference type="STRING" id="1457250.GCA_000755225_01582"/>
<dbReference type="EMBL" id="CP031310">
    <property type="protein sequence ID" value="QCC52200.1"/>
    <property type="molecule type" value="Genomic_DNA"/>
</dbReference>
<proteinExistence type="predicted"/>
<dbReference type="KEGG" id="hsn:DV733_13600"/>
<dbReference type="SUPFAM" id="SSF55811">
    <property type="entry name" value="Nudix"/>
    <property type="match status" value="1"/>
</dbReference>
<dbReference type="PANTHER" id="PTHR43046">
    <property type="entry name" value="GDP-MANNOSE MANNOSYL HYDROLASE"/>
    <property type="match status" value="1"/>
</dbReference>
<evidence type="ECO:0000256" key="1">
    <source>
        <dbReference type="ARBA" id="ARBA00001946"/>
    </source>
</evidence>
<sequence length="151" mass="16921">MSPYLSDETWETVVRSVPLVSVDLVVHYDGGVILGKRTNEPAKGEWFVPGGTVRKHESLEDAVQRVANEELGVGVTIERRLGVYEHVYDVADIEDAGGKHYVPIGFEVRAESDSLDPDDQHADLQVFEPPFEIDLHPYVRQYLEDAGVMEN</sequence>
<keyword evidence="3" id="KW-0460">Magnesium</keyword>
<dbReference type="Gene3D" id="3.90.79.10">
    <property type="entry name" value="Nucleoside Triphosphate Pyrophosphohydrolase"/>
    <property type="match status" value="1"/>
</dbReference>
<evidence type="ECO:0000313" key="5">
    <source>
        <dbReference type="EMBL" id="QCC52200.1"/>
    </source>
</evidence>
<evidence type="ECO:0000259" key="4">
    <source>
        <dbReference type="PROSITE" id="PS51462"/>
    </source>
</evidence>
<accession>A0A4D6HEI9</accession>
<keyword evidence="6" id="KW-1185">Reference proteome</keyword>
<reference evidence="5 6" key="1">
    <citation type="journal article" date="2019" name="Nat. Commun.">
        <title>A new type of DNA phosphorothioation-based antiviral system in archaea.</title>
        <authorList>
            <person name="Xiong L."/>
            <person name="Liu S."/>
            <person name="Chen S."/>
            <person name="Xiao Y."/>
            <person name="Zhu B."/>
            <person name="Gao Y."/>
            <person name="Zhang Y."/>
            <person name="Chen B."/>
            <person name="Luo J."/>
            <person name="Deng Z."/>
            <person name="Chen X."/>
            <person name="Wang L."/>
            <person name="Chen S."/>
        </authorList>
    </citation>
    <scope>NUCLEOTIDE SEQUENCE [LARGE SCALE GENOMIC DNA]</scope>
    <source>
        <strain evidence="5 6">CBA1105</strain>
    </source>
</reference>
<keyword evidence="2" id="KW-0378">Hydrolase</keyword>
<dbReference type="PROSITE" id="PS51462">
    <property type="entry name" value="NUDIX"/>
    <property type="match status" value="1"/>
</dbReference>
<dbReference type="PANTHER" id="PTHR43046:SF12">
    <property type="entry name" value="GDP-MANNOSE MANNOSYL HYDROLASE"/>
    <property type="match status" value="1"/>
</dbReference>
<dbReference type="GeneID" id="39848915"/>
<dbReference type="GO" id="GO:0016787">
    <property type="term" value="F:hydrolase activity"/>
    <property type="evidence" value="ECO:0007669"/>
    <property type="project" value="UniProtKB-KW"/>
</dbReference>
<comment type="cofactor">
    <cofactor evidence="1">
        <name>Mg(2+)</name>
        <dbReference type="ChEBI" id="CHEBI:18420"/>
    </cofactor>
</comment>
<dbReference type="Proteomes" id="UP000296706">
    <property type="component" value="Chromosome"/>
</dbReference>
<dbReference type="OrthoDB" id="40462at2157"/>
<dbReference type="RefSeq" id="WP_049992526.1">
    <property type="nucleotide sequence ID" value="NZ_CP031310.1"/>
</dbReference>
<organism evidence="5 6">
    <name type="scientific">Halapricum salinum</name>
    <dbReference type="NCBI Taxonomy" id="1457250"/>
    <lineage>
        <taxon>Archaea</taxon>
        <taxon>Methanobacteriati</taxon>
        <taxon>Methanobacteriota</taxon>
        <taxon>Stenosarchaea group</taxon>
        <taxon>Halobacteria</taxon>
        <taxon>Halobacteriales</taxon>
        <taxon>Haloarculaceae</taxon>
        <taxon>Halapricum</taxon>
    </lineage>
</organism>
<evidence type="ECO:0000256" key="3">
    <source>
        <dbReference type="ARBA" id="ARBA00022842"/>
    </source>
</evidence>
<gene>
    <name evidence="5" type="ORF">DV733_13600</name>
</gene>
<name>A0A4D6HEI9_9EURY</name>